<dbReference type="PROSITE" id="PS50086">
    <property type="entry name" value="TBC_RABGAP"/>
    <property type="match status" value="1"/>
</dbReference>
<dbReference type="Gene3D" id="1.10.8.270">
    <property type="entry name" value="putative rabgap domain of human tbc1 domain family member 14 like domains"/>
    <property type="match status" value="1"/>
</dbReference>
<feature type="region of interest" description="Disordered" evidence="1">
    <location>
        <begin position="32"/>
        <end position="256"/>
    </location>
</feature>
<dbReference type="EMBL" id="BNCO01000003">
    <property type="protein sequence ID" value="GIL46433.1"/>
    <property type="molecule type" value="Genomic_DNA"/>
</dbReference>
<feature type="compositionally biased region" description="Basic and acidic residues" evidence="1">
    <location>
        <begin position="676"/>
        <end position="686"/>
    </location>
</feature>
<dbReference type="SMART" id="SM00164">
    <property type="entry name" value="TBC"/>
    <property type="match status" value="1"/>
</dbReference>
<feature type="compositionally biased region" description="Low complexity" evidence="1">
    <location>
        <begin position="135"/>
        <end position="147"/>
    </location>
</feature>
<feature type="compositionally biased region" description="Basic and acidic residues" evidence="1">
    <location>
        <begin position="84"/>
        <end position="95"/>
    </location>
</feature>
<organism evidence="3 4">
    <name type="scientific">Volvox africanus</name>
    <dbReference type="NCBI Taxonomy" id="51714"/>
    <lineage>
        <taxon>Eukaryota</taxon>
        <taxon>Viridiplantae</taxon>
        <taxon>Chlorophyta</taxon>
        <taxon>core chlorophytes</taxon>
        <taxon>Chlorophyceae</taxon>
        <taxon>CS clade</taxon>
        <taxon>Chlamydomonadales</taxon>
        <taxon>Volvocaceae</taxon>
        <taxon>Volvox</taxon>
    </lineage>
</organism>
<protein>
    <recommendedName>
        <fullName evidence="2">Rab-GAP TBC domain-containing protein</fullName>
    </recommendedName>
</protein>
<gene>
    <name evidence="3" type="ORF">Vafri_3433</name>
</gene>
<evidence type="ECO:0000313" key="3">
    <source>
        <dbReference type="EMBL" id="GIL46433.1"/>
    </source>
</evidence>
<dbReference type="PANTHER" id="PTHR47219:SF9">
    <property type="entry name" value="GTPASE ACTIVATING PROTEIN AND CENTROSOME-ASSOCIATED, ISOFORM B"/>
    <property type="match status" value="1"/>
</dbReference>
<accession>A0A8J4ETP1</accession>
<feature type="compositionally biased region" description="Basic and acidic residues" evidence="1">
    <location>
        <begin position="201"/>
        <end position="214"/>
    </location>
</feature>
<dbReference type="AlphaFoldDB" id="A0A8J4ETP1"/>
<dbReference type="GO" id="GO:0005096">
    <property type="term" value="F:GTPase activator activity"/>
    <property type="evidence" value="ECO:0007669"/>
    <property type="project" value="TreeGrafter"/>
</dbReference>
<dbReference type="FunFam" id="1.10.8.270:FF:000016">
    <property type="entry name" value="TBC1 domain family member 2A"/>
    <property type="match status" value="1"/>
</dbReference>
<dbReference type="InterPro" id="IPR035969">
    <property type="entry name" value="Rab-GAP_TBC_sf"/>
</dbReference>
<reference evidence="3" key="1">
    <citation type="journal article" date="2021" name="Proc. Natl. Acad. Sci. U.S.A.">
        <title>Three genomes in the algal genus Volvox reveal the fate of a haploid sex-determining region after a transition to homothallism.</title>
        <authorList>
            <person name="Yamamoto K."/>
            <person name="Hamaji T."/>
            <person name="Kawai-Toyooka H."/>
            <person name="Matsuzaki R."/>
            <person name="Takahashi F."/>
            <person name="Nishimura Y."/>
            <person name="Kawachi M."/>
            <person name="Noguchi H."/>
            <person name="Minakuchi Y."/>
            <person name="Umen J.G."/>
            <person name="Toyoda A."/>
            <person name="Nozaki H."/>
        </authorList>
    </citation>
    <scope>NUCLEOTIDE SEQUENCE</scope>
    <source>
        <strain evidence="3">NIES-3780</strain>
    </source>
</reference>
<proteinExistence type="predicted"/>
<dbReference type="InterPro" id="IPR050302">
    <property type="entry name" value="Rab_GAP_TBC_domain"/>
</dbReference>
<dbReference type="Gene3D" id="1.10.472.80">
    <property type="entry name" value="Ypt/Rab-GAP domain of gyp1p, domain 3"/>
    <property type="match status" value="1"/>
</dbReference>
<feature type="compositionally biased region" description="Low complexity" evidence="1">
    <location>
        <begin position="54"/>
        <end position="81"/>
    </location>
</feature>
<feature type="region of interest" description="Disordered" evidence="1">
    <location>
        <begin position="400"/>
        <end position="430"/>
    </location>
</feature>
<dbReference type="GO" id="GO:0031267">
    <property type="term" value="F:small GTPase binding"/>
    <property type="evidence" value="ECO:0007669"/>
    <property type="project" value="TreeGrafter"/>
</dbReference>
<keyword evidence="4" id="KW-1185">Reference proteome</keyword>
<dbReference type="SUPFAM" id="SSF47923">
    <property type="entry name" value="Ypt/Rab-GAP domain of gyp1p"/>
    <property type="match status" value="2"/>
</dbReference>
<feature type="compositionally biased region" description="Polar residues" evidence="1">
    <location>
        <begin position="109"/>
        <end position="132"/>
    </location>
</feature>
<feature type="region of interest" description="Disordered" evidence="1">
    <location>
        <begin position="661"/>
        <end position="686"/>
    </location>
</feature>
<feature type="domain" description="Rab-GAP TBC" evidence="2">
    <location>
        <begin position="358"/>
        <end position="596"/>
    </location>
</feature>
<sequence>MHGFSIDDKPLAQANTPEQLWAFEIANPQVALQPETTLTRHPPGAITQGPGGCPSPSCSSPRVPSSQPQLQPVSQLPVYLPTGRDIKASEYRDSDVAAQPPSPSKRIPASSNAKQTASSNLGTKREVNSGTRADSGLSSGLAGAVVLSGGGGGAGDNSYDRSESGRCSSPPHPRTPINESPRAGVSEQRKDPKVQDSSPLEQKREPPRLQDERAVSPSGPTYVGSGRDPDYEIPTGAQTETEVWKSLAKDEERKDHSLKQDRYGFLIAVQEGRDDADRSRRRRESGGAASSSTASADLTMQFACMPRLLQQRQQRGRLAQQYDGRERKWCKMLGFGGSGLDDYRRRRPEKLKRRVRKGISDSLRIWAWLSLSGGLQLKKSNPGLFAALLSLHGEAAPGRHGAESIAEGRVIPSAPGTDRDSRAESGVAAQQYHAPSAEVVMCIMRDLNRTFPNHLAFMRRQSVGQKALFSVLWASAAYRPLVGYVQGMGFLAAVLLLYMPDEDAFWTFQAMMQGPPGWPERWAMERLYTAGMPGLQCCMYQFKHLLRDAAPRLAARMDREGVEPELYATHWFNTAFAYTLPFPYLLRVWDVFLAEGPKMLFRVGLAVLQYAEGRLLGMRFEALLSSLSARNLPNLLPPSPRDLIRRALRIPVSRRMRELAEEWQQKETAATAQRHQRADGERRAGP</sequence>
<name>A0A8J4ETP1_9CHLO</name>
<evidence type="ECO:0000256" key="1">
    <source>
        <dbReference type="SAM" id="MobiDB-lite"/>
    </source>
</evidence>
<evidence type="ECO:0000259" key="2">
    <source>
        <dbReference type="PROSITE" id="PS50086"/>
    </source>
</evidence>
<dbReference type="PANTHER" id="PTHR47219">
    <property type="entry name" value="RAB GTPASE-ACTIVATING PROTEIN 1-LIKE"/>
    <property type="match status" value="1"/>
</dbReference>
<feature type="compositionally biased region" description="Basic and acidic residues" evidence="1">
    <location>
        <begin position="247"/>
        <end position="256"/>
    </location>
</feature>
<dbReference type="Gene3D" id="1.10.10.750">
    <property type="entry name" value="Ypt/Rab-GAP domain of gyp1p, domain 1"/>
    <property type="match status" value="1"/>
</dbReference>
<feature type="region of interest" description="Disordered" evidence="1">
    <location>
        <begin position="272"/>
        <end position="294"/>
    </location>
</feature>
<dbReference type="InterPro" id="IPR000195">
    <property type="entry name" value="Rab-GAP-TBC_dom"/>
</dbReference>
<dbReference type="FunFam" id="1.10.472.80:FF:000027">
    <property type="entry name" value="GTPase activating protein (Evi5)"/>
    <property type="match status" value="1"/>
</dbReference>
<evidence type="ECO:0000313" key="4">
    <source>
        <dbReference type="Proteomes" id="UP000747399"/>
    </source>
</evidence>
<comment type="caution">
    <text evidence="3">The sequence shown here is derived from an EMBL/GenBank/DDBJ whole genome shotgun (WGS) entry which is preliminary data.</text>
</comment>
<dbReference type="Proteomes" id="UP000747399">
    <property type="component" value="Unassembled WGS sequence"/>
</dbReference>
<dbReference type="Pfam" id="PF00566">
    <property type="entry name" value="RabGAP-TBC"/>
    <property type="match status" value="1"/>
</dbReference>